<name>A0A8B7PF30_HYAAZ</name>
<dbReference type="Proteomes" id="UP000694843">
    <property type="component" value="Unplaced"/>
</dbReference>
<evidence type="ECO:0000313" key="12">
    <source>
        <dbReference type="RefSeq" id="XP_018024610.2"/>
    </source>
</evidence>
<dbReference type="SUPFAM" id="SSF52540">
    <property type="entry name" value="P-loop containing nucleoside triphosphate hydrolases"/>
    <property type="match status" value="1"/>
</dbReference>
<evidence type="ECO:0000313" key="11">
    <source>
        <dbReference type="Proteomes" id="UP000694843"/>
    </source>
</evidence>
<comment type="similarity">
    <text evidence="2">Belongs to the galactose-3-O-sulfotransferase family.</text>
</comment>
<dbReference type="InterPro" id="IPR027417">
    <property type="entry name" value="P-loop_NTPase"/>
</dbReference>
<dbReference type="GO" id="GO:0000139">
    <property type="term" value="C:Golgi membrane"/>
    <property type="evidence" value="ECO:0007669"/>
    <property type="project" value="UniProtKB-SubCell"/>
</dbReference>
<organism evidence="11 12">
    <name type="scientific">Hyalella azteca</name>
    <name type="common">Amphipod</name>
    <dbReference type="NCBI Taxonomy" id="294128"/>
    <lineage>
        <taxon>Eukaryota</taxon>
        <taxon>Metazoa</taxon>
        <taxon>Ecdysozoa</taxon>
        <taxon>Arthropoda</taxon>
        <taxon>Crustacea</taxon>
        <taxon>Multicrustacea</taxon>
        <taxon>Malacostraca</taxon>
        <taxon>Eumalacostraca</taxon>
        <taxon>Peracarida</taxon>
        <taxon>Amphipoda</taxon>
        <taxon>Senticaudata</taxon>
        <taxon>Talitrida</taxon>
        <taxon>Talitroidea</taxon>
        <taxon>Hyalellidae</taxon>
        <taxon>Hyalella</taxon>
    </lineage>
</organism>
<proteinExistence type="inferred from homology"/>
<reference evidence="12" key="1">
    <citation type="submission" date="2025-08" db="UniProtKB">
        <authorList>
            <consortium name="RefSeq"/>
        </authorList>
    </citation>
    <scope>IDENTIFICATION</scope>
    <source>
        <tissue evidence="12">Whole organism</tissue>
    </source>
</reference>
<keyword evidence="11" id="KW-1185">Reference proteome</keyword>
<gene>
    <name evidence="12" type="primary">LOC108680318</name>
</gene>
<dbReference type="RefSeq" id="XP_018024610.2">
    <property type="nucleotide sequence ID" value="XM_018169121.2"/>
</dbReference>
<dbReference type="Pfam" id="PF06990">
    <property type="entry name" value="Gal-3-0_sulfotr"/>
    <property type="match status" value="1"/>
</dbReference>
<evidence type="ECO:0000256" key="9">
    <source>
        <dbReference type="ARBA" id="ARBA00023180"/>
    </source>
</evidence>
<keyword evidence="7" id="KW-0333">Golgi apparatus</keyword>
<keyword evidence="6 10" id="KW-1133">Transmembrane helix</keyword>
<dbReference type="PANTHER" id="PTHR14647:SF87">
    <property type="entry name" value="PUTATIVE-RELATED"/>
    <property type="match status" value="1"/>
</dbReference>
<dbReference type="InterPro" id="IPR009729">
    <property type="entry name" value="Gal-3-0_sulfotransfrase"/>
</dbReference>
<evidence type="ECO:0000256" key="8">
    <source>
        <dbReference type="ARBA" id="ARBA00023136"/>
    </source>
</evidence>
<evidence type="ECO:0000256" key="1">
    <source>
        <dbReference type="ARBA" id="ARBA00004323"/>
    </source>
</evidence>
<dbReference type="GeneID" id="108680318"/>
<keyword evidence="4 10" id="KW-0812">Transmembrane</keyword>
<evidence type="ECO:0000256" key="6">
    <source>
        <dbReference type="ARBA" id="ARBA00022989"/>
    </source>
</evidence>
<evidence type="ECO:0000256" key="4">
    <source>
        <dbReference type="ARBA" id="ARBA00022692"/>
    </source>
</evidence>
<keyword evidence="3" id="KW-0808">Transferase</keyword>
<dbReference type="AlphaFoldDB" id="A0A8B7PF30"/>
<dbReference type="GO" id="GO:0009247">
    <property type="term" value="P:glycolipid biosynthetic process"/>
    <property type="evidence" value="ECO:0007669"/>
    <property type="project" value="InterPro"/>
</dbReference>
<keyword evidence="5" id="KW-0735">Signal-anchor</keyword>
<feature type="transmembrane region" description="Helical" evidence="10">
    <location>
        <begin position="12"/>
        <end position="32"/>
    </location>
</feature>
<dbReference type="Gene3D" id="3.40.50.300">
    <property type="entry name" value="P-loop containing nucleotide triphosphate hydrolases"/>
    <property type="match status" value="1"/>
</dbReference>
<dbReference type="KEGG" id="hazt:108680318"/>
<evidence type="ECO:0000256" key="2">
    <source>
        <dbReference type="ARBA" id="ARBA00008124"/>
    </source>
</evidence>
<accession>A0A8B7PF30</accession>
<evidence type="ECO:0000256" key="3">
    <source>
        <dbReference type="ARBA" id="ARBA00022679"/>
    </source>
</evidence>
<dbReference type="OrthoDB" id="514299at2759"/>
<keyword evidence="9" id="KW-0325">Glycoprotein</keyword>
<dbReference type="GO" id="GO:0001733">
    <property type="term" value="F:galactosylceramide sulfotransferase activity"/>
    <property type="evidence" value="ECO:0007669"/>
    <property type="project" value="InterPro"/>
</dbReference>
<dbReference type="PANTHER" id="PTHR14647">
    <property type="entry name" value="GALACTOSE-3-O-SULFOTRANSFERASE"/>
    <property type="match status" value="1"/>
</dbReference>
<keyword evidence="8 10" id="KW-0472">Membrane</keyword>
<evidence type="ECO:0000256" key="7">
    <source>
        <dbReference type="ARBA" id="ARBA00023034"/>
    </source>
</evidence>
<sequence>MMSVILRYQCRRAAKAVVSVVAVAVVIVVLFISNPSSSPVDLLGVLPPPAFNGLHSQRRHVLGERGRYKDYAGADNDALLDAIFVSAQPPTPGASAAQSSCRPARHIMFLKTHKCASSSVQNLFLRYGLLHNLTFALPAAGNYLGNPILFKAGMVARNLLPPEGVVDIFAVHTRLNPSEHRKVLHPDTIFLTVVRDPSLLFESLYNYFHLGKFYEDAPLEEFLTLPLEMQMELRKRSGRFGHNMMLFDMGMEMHSNITAIEIRRAIDQADEMFDLVLIAEKMDESLILLKELLCWDYRDMIFFSKNARRDNVKPDLSVSAIERMRELNSGDVLLYDHFLARHEQTVLRYGTEKMANEVASLRALREEFFEYCGTHVVDGFDADDVFREYSNQVNGYVLDNRADLDCLLLSLPELSLIKKIRKNQQNTAIDFERMSLLYKENFELDGQSNALDNTFITHPGGELMLQGINNTFYDST</sequence>
<evidence type="ECO:0000256" key="5">
    <source>
        <dbReference type="ARBA" id="ARBA00022968"/>
    </source>
</evidence>
<protein>
    <submittedName>
        <fullName evidence="12">Galactosylceramide sulfotransferase</fullName>
    </submittedName>
</protein>
<comment type="subcellular location">
    <subcellularLocation>
        <location evidence="1">Golgi apparatus membrane</location>
        <topology evidence="1">Single-pass type II membrane protein</topology>
    </subcellularLocation>
</comment>
<dbReference type="OMA" id="RTMRLWG"/>
<evidence type="ECO:0000256" key="10">
    <source>
        <dbReference type="SAM" id="Phobius"/>
    </source>
</evidence>